<dbReference type="PANTHER" id="PTHR23355:SF35">
    <property type="entry name" value="EXOSOME COMPLEX EXONUCLEASE RRP44"/>
    <property type="match status" value="1"/>
</dbReference>
<evidence type="ECO:0000256" key="4">
    <source>
        <dbReference type="ARBA" id="ARBA00022722"/>
    </source>
</evidence>
<evidence type="ECO:0000256" key="10">
    <source>
        <dbReference type="ARBA" id="ARBA00077930"/>
    </source>
</evidence>
<protein>
    <recommendedName>
        <fullName evidence="10">Ribosomal RNA-processing protein 44</fullName>
    </recommendedName>
</protein>
<dbReference type="GO" id="GO:0000177">
    <property type="term" value="C:cytoplasmic exosome (RNase complex)"/>
    <property type="evidence" value="ECO:0007669"/>
    <property type="project" value="TreeGrafter"/>
</dbReference>
<dbReference type="InterPro" id="IPR022966">
    <property type="entry name" value="RNase_II/R_CS"/>
</dbReference>
<dbReference type="AlphaFoldDB" id="A0AAV9Y2I5"/>
<evidence type="ECO:0000313" key="14">
    <source>
        <dbReference type="Proteomes" id="UP001311799"/>
    </source>
</evidence>
<dbReference type="InterPro" id="IPR012340">
    <property type="entry name" value="NA-bd_OB-fold"/>
</dbReference>
<dbReference type="Gene3D" id="3.40.50.1010">
    <property type="entry name" value="5'-nuclease"/>
    <property type="match status" value="1"/>
</dbReference>
<dbReference type="Gene3D" id="2.40.50.700">
    <property type="match status" value="1"/>
</dbReference>
<dbReference type="GO" id="GO:0003723">
    <property type="term" value="F:RNA binding"/>
    <property type="evidence" value="ECO:0007669"/>
    <property type="project" value="UniProtKB-KW"/>
</dbReference>
<evidence type="ECO:0000259" key="12">
    <source>
        <dbReference type="SMART" id="SM00955"/>
    </source>
</evidence>
<dbReference type="GO" id="GO:0000175">
    <property type="term" value="F:3'-5'-RNA exonuclease activity"/>
    <property type="evidence" value="ECO:0007669"/>
    <property type="project" value="TreeGrafter"/>
</dbReference>
<dbReference type="EMBL" id="JAWDEY010000002">
    <property type="protein sequence ID" value="KAK6591063.1"/>
    <property type="molecule type" value="Genomic_DNA"/>
</dbReference>
<proteinExistence type="inferred from homology"/>
<dbReference type="Proteomes" id="UP001311799">
    <property type="component" value="Unassembled WGS sequence"/>
</dbReference>
<dbReference type="Gene3D" id="2.40.50.690">
    <property type="match status" value="1"/>
</dbReference>
<keyword evidence="7" id="KW-0269">Exonuclease</keyword>
<dbReference type="Pfam" id="PF17849">
    <property type="entry name" value="OB_Dis3"/>
    <property type="match status" value="1"/>
</dbReference>
<dbReference type="GO" id="GO:0004519">
    <property type="term" value="F:endonuclease activity"/>
    <property type="evidence" value="ECO:0007669"/>
    <property type="project" value="TreeGrafter"/>
</dbReference>
<comment type="caution">
    <text evidence="13">The sequence shown here is derived from an EMBL/GenBank/DDBJ whole genome shotgun (WGS) entry which is preliminary data.</text>
</comment>
<evidence type="ECO:0000256" key="2">
    <source>
        <dbReference type="ARBA" id="ARBA00005785"/>
    </source>
</evidence>
<evidence type="ECO:0000256" key="3">
    <source>
        <dbReference type="ARBA" id="ARBA00022552"/>
    </source>
</evidence>
<evidence type="ECO:0000256" key="9">
    <source>
        <dbReference type="ARBA" id="ARBA00023242"/>
    </source>
</evidence>
<keyword evidence="14" id="KW-1185">Reference proteome</keyword>
<dbReference type="GO" id="GO:0016075">
    <property type="term" value="P:rRNA catabolic process"/>
    <property type="evidence" value="ECO:0007669"/>
    <property type="project" value="TreeGrafter"/>
</dbReference>
<reference evidence="13 14" key="1">
    <citation type="submission" date="2023-10" db="EMBL/GenBank/DDBJ databases">
        <title>Comparative genomics analysis reveals potential genetic determinants of host preference in Cryptosporidium xiaoi.</title>
        <authorList>
            <person name="Xiao L."/>
            <person name="Li J."/>
        </authorList>
    </citation>
    <scope>NUCLEOTIDE SEQUENCE [LARGE SCALE GENOMIC DNA]</scope>
    <source>
        <strain evidence="13 14">52996</strain>
    </source>
</reference>
<dbReference type="InterPro" id="IPR001900">
    <property type="entry name" value="RNase_II/R"/>
</dbReference>
<dbReference type="InterPro" id="IPR041505">
    <property type="entry name" value="Dis3_CSD2"/>
</dbReference>
<keyword evidence="5" id="KW-0378">Hydrolase</keyword>
<dbReference type="GO" id="GO:0071031">
    <property type="term" value="P:nuclear mRNA surveillance of mRNA 3'-end processing"/>
    <property type="evidence" value="ECO:0007669"/>
    <property type="project" value="TreeGrafter"/>
</dbReference>
<keyword evidence="9" id="KW-0539">Nucleus</keyword>
<gene>
    <name evidence="13" type="ORF">RS030_111755</name>
</gene>
<accession>A0AAV9Y2I5</accession>
<sequence>MNFYHNGLHKDSECYIKYVNKKTKRGKIRKVSKEVYLRNRILCGVGSCEVCYGNHIIDCFSSGNNKRINLIFPNYDIVSKYSDFILEDESITYLIIPNSVIEYLSEINKQFIVKLKSKLKSKQLTELPLYFEESVGTFPAHIRNFNTGGNKYVQFLDTHCKDIQSFSLVESRSIEEIFGMSLTNTLNWYLNHFSSCKNVNIFFYVLTCNEEWSNKFSSVLSHHSNCFVLSPYDFVNELSAEYYNSGERLPPIDACKNNTTADSEIIFPEHLGISALEEGIKKGKFFKGIIMMISRDNGEIEISNYEGKDIVINVKGWLNLNRCIDGDLVVVEIIDTDFEGKDDNIPTHFETENGIDQVEGLENKEISGIGTILLGEDDYDENHALEIQNISTQDRSNNKEKIDMEVIYSGRVVGILKRNWSEYCGSLIPLDESDTRYDSCYNSSTRQHRIFVPINPKIPKIIIHTKLSSTLEFQRLIVIIDDWDRNSFYPTGHWVGVLGAAGDLEAETSVILRSRFINSADFSPKVLQCLPNYGGNKEWVPTHFDLIDRLDLRDKLVFSIDPPGCKDIDDALSIELIQQKNDPDDVNWYKIGVHIADVTHFVKPNTPLDDEAAQRCTTCYLVNRRIDMLPEALTTEICSLVSNKDRLAFSCHWEINDNAEVRNFYFNKSIISSKYSFTYLQAQNIIDNTSDNSELAISLRTLLNISKILRRNRIERGAIELSSSEVKIDFEEYNCTESNTNLNIKDVSMYVTLSTNFMVEEFMLLANVTVAKFISKHFPSCSLLRKHPEPKYTQLKKLENMLLKIGITSFSYGTSLELANSLNNIRNNEIIKKNPIIERLIRILTTRTMNQAVYFTSCKMEGGTYHYGLAEEIYTHFTSPIRRYADIVVHRLLAASIGIESLDSSVSNKDKVSIIYISSLCTVGNCLTIYDFQMLKLTHALNIKKRSAQMAGRDSTKLFIFLFCKQNGKQIVEGTIIQVREDSVLVFVPRFGFEGKFFDSYY</sequence>
<organism evidence="13 14">
    <name type="scientific">Cryptosporidium xiaoi</name>
    <dbReference type="NCBI Taxonomy" id="659607"/>
    <lineage>
        <taxon>Eukaryota</taxon>
        <taxon>Sar</taxon>
        <taxon>Alveolata</taxon>
        <taxon>Apicomplexa</taxon>
        <taxon>Conoidasida</taxon>
        <taxon>Coccidia</taxon>
        <taxon>Eucoccidiorida</taxon>
        <taxon>Eimeriorina</taxon>
        <taxon>Cryptosporidiidae</taxon>
        <taxon>Cryptosporidium</taxon>
    </lineage>
</organism>
<dbReference type="InterPro" id="IPR050180">
    <property type="entry name" value="RNR_Ribonuclease"/>
</dbReference>
<dbReference type="PROSITE" id="PS01175">
    <property type="entry name" value="RIBONUCLEASE_II"/>
    <property type="match status" value="1"/>
</dbReference>
<dbReference type="GO" id="GO:0006364">
    <property type="term" value="P:rRNA processing"/>
    <property type="evidence" value="ECO:0007669"/>
    <property type="project" value="UniProtKB-KW"/>
</dbReference>
<evidence type="ECO:0000256" key="5">
    <source>
        <dbReference type="ARBA" id="ARBA00022801"/>
    </source>
</evidence>
<comment type="subcellular location">
    <subcellularLocation>
        <location evidence="1">Nucleus</location>
    </subcellularLocation>
</comment>
<keyword evidence="6" id="KW-0271">Exosome</keyword>
<dbReference type="PANTHER" id="PTHR23355">
    <property type="entry name" value="RIBONUCLEASE"/>
    <property type="match status" value="1"/>
</dbReference>
<keyword evidence="3" id="KW-0698">rRNA processing</keyword>
<dbReference type="SUPFAM" id="SSF50249">
    <property type="entry name" value="Nucleic acid-binding proteins"/>
    <property type="match status" value="2"/>
</dbReference>
<evidence type="ECO:0000256" key="1">
    <source>
        <dbReference type="ARBA" id="ARBA00004123"/>
    </source>
</evidence>
<evidence type="ECO:0000256" key="11">
    <source>
        <dbReference type="RuleBase" id="RU003901"/>
    </source>
</evidence>
<dbReference type="GO" id="GO:0000176">
    <property type="term" value="C:nuclear exosome (RNase complex)"/>
    <property type="evidence" value="ECO:0007669"/>
    <property type="project" value="UniProtKB-ARBA"/>
</dbReference>
<feature type="domain" description="RNB" evidence="12">
    <location>
        <begin position="549"/>
        <end position="899"/>
    </location>
</feature>
<dbReference type="SMART" id="SM00955">
    <property type="entry name" value="RNB"/>
    <property type="match status" value="1"/>
</dbReference>
<evidence type="ECO:0000256" key="8">
    <source>
        <dbReference type="ARBA" id="ARBA00022884"/>
    </source>
</evidence>
<evidence type="ECO:0000256" key="7">
    <source>
        <dbReference type="ARBA" id="ARBA00022839"/>
    </source>
</evidence>
<dbReference type="Pfam" id="PF00773">
    <property type="entry name" value="RNB"/>
    <property type="match status" value="1"/>
</dbReference>
<dbReference type="FunFam" id="2.40.50.700:FF:000001">
    <property type="entry name" value="Exosome complex exonuclease exoribonuclease (Rrp44)"/>
    <property type="match status" value="1"/>
</dbReference>
<evidence type="ECO:0000313" key="13">
    <source>
        <dbReference type="EMBL" id="KAK6591063.1"/>
    </source>
</evidence>
<comment type="similarity">
    <text evidence="2 11">Belongs to the RNR ribonuclease family.</text>
</comment>
<evidence type="ECO:0000256" key="6">
    <source>
        <dbReference type="ARBA" id="ARBA00022835"/>
    </source>
</evidence>
<keyword evidence="4" id="KW-0540">Nuclease</keyword>
<name>A0AAV9Y2I5_9CRYT</name>
<keyword evidence="8" id="KW-0694">RNA-binding</keyword>